<name>A0A1B6FTL6_9HEMI</name>
<evidence type="ECO:0000313" key="2">
    <source>
        <dbReference type="EMBL" id="JAS53538.1"/>
    </source>
</evidence>
<gene>
    <name evidence="2" type="ORF">g.47571</name>
</gene>
<proteinExistence type="predicted"/>
<dbReference type="AlphaFoldDB" id="A0A1B6FTL6"/>
<accession>A0A1B6FTL6</accession>
<keyword evidence="1" id="KW-0732">Signal</keyword>
<feature type="chain" id="PRO_5008583066" evidence="1">
    <location>
        <begin position="18"/>
        <end position="112"/>
    </location>
</feature>
<reference evidence="2" key="1">
    <citation type="submission" date="2015-11" db="EMBL/GenBank/DDBJ databases">
        <title>De novo transcriptome assembly of four potential Pierce s Disease insect vectors from Arizona vineyards.</title>
        <authorList>
            <person name="Tassone E.E."/>
        </authorList>
    </citation>
    <scope>NUCLEOTIDE SEQUENCE</scope>
</reference>
<dbReference type="EMBL" id="GECZ01016231">
    <property type="protein sequence ID" value="JAS53538.1"/>
    <property type="molecule type" value="Transcribed_RNA"/>
</dbReference>
<feature type="signal peptide" evidence="1">
    <location>
        <begin position="1"/>
        <end position="17"/>
    </location>
</feature>
<evidence type="ECO:0000256" key="1">
    <source>
        <dbReference type="SAM" id="SignalP"/>
    </source>
</evidence>
<sequence length="112" mass="12947">HYALPVLCLTMAFIVLGENESPNQGFWGTLCALFMFLMRLIRNVVLPPRPEQHIYVNTDNIKYEYEVLKEGPEGVLEERHIFYMKDSTPCFPGMQIDSTGRCRPIPTTPENR</sequence>
<organism evidence="2">
    <name type="scientific">Cuerna arida</name>
    <dbReference type="NCBI Taxonomy" id="1464854"/>
    <lineage>
        <taxon>Eukaryota</taxon>
        <taxon>Metazoa</taxon>
        <taxon>Ecdysozoa</taxon>
        <taxon>Arthropoda</taxon>
        <taxon>Hexapoda</taxon>
        <taxon>Insecta</taxon>
        <taxon>Pterygota</taxon>
        <taxon>Neoptera</taxon>
        <taxon>Paraneoptera</taxon>
        <taxon>Hemiptera</taxon>
        <taxon>Auchenorrhyncha</taxon>
        <taxon>Membracoidea</taxon>
        <taxon>Cicadellidae</taxon>
        <taxon>Cicadellinae</taxon>
        <taxon>Proconiini</taxon>
        <taxon>Cuerna</taxon>
    </lineage>
</organism>
<feature type="non-terminal residue" evidence="2">
    <location>
        <position position="1"/>
    </location>
</feature>
<protein>
    <submittedName>
        <fullName evidence="2">Uncharacterized protein</fullName>
    </submittedName>
</protein>